<feature type="compositionally biased region" description="Low complexity" evidence="4">
    <location>
        <begin position="585"/>
        <end position="615"/>
    </location>
</feature>
<dbReference type="Pfam" id="PF22697">
    <property type="entry name" value="SOS1_NGEF_PH"/>
    <property type="match status" value="1"/>
</dbReference>
<comment type="subcellular location">
    <subcellularLocation>
        <location evidence="1">Cytoplasm</location>
    </subcellularLocation>
</comment>
<dbReference type="OrthoDB" id="10256089at2759"/>
<dbReference type="GO" id="GO:0005085">
    <property type="term" value="F:guanyl-nucleotide exchange factor activity"/>
    <property type="evidence" value="ECO:0007669"/>
    <property type="project" value="UniProtKB-KW"/>
</dbReference>
<dbReference type="InterPro" id="IPR001331">
    <property type="entry name" value="GDS_CDC24_CS"/>
</dbReference>
<evidence type="ECO:0000256" key="4">
    <source>
        <dbReference type="SAM" id="MobiDB-lite"/>
    </source>
</evidence>
<dbReference type="EMBL" id="UPTC01001316">
    <property type="protein sequence ID" value="VBB31633.1"/>
    <property type="molecule type" value="Genomic_DNA"/>
</dbReference>
<dbReference type="GO" id="GO:0007411">
    <property type="term" value="P:axon guidance"/>
    <property type="evidence" value="ECO:0007669"/>
    <property type="project" value="TreeGrafter"/>
</dbReference>
<feature type="region of interest" description="Disordered" evidence="4">
    <location>
        <begin position="573"/>
        <end position="638"/>
    </location>
</feature>
<dbReference type="GO" id="GO:0019898">
    <property type="term" value="C:extrinsic component of membrane"/>
    <property type="evidence" value="ECO:0007669"/>
    <property type="project" value="TreeGrafter"/>
</dbReference>
<sequence>LELFGFFLDGSSASCSTDRPLVDPSYSSNITSCTQNIVKRKSLRRFFSNGQQQQSSLSGIHSRPQSVSLATRKGSGQQLRHSAADPLHSGLTEQQQDHLLPKDLIESDLTVVGTTSAGRAHSVLSSCDDQTHSTAEQEEASIAGGLLSVNLPLIDPTIESTASFSDPAEFELPPPMSELSSAVADAAASRNTSMEEEQHASDVLVICTETTEDQNDISEKEEKNPQDIARQKRQYVLMELVDTERDYVKDLSSVVDGYMANLQTMELPEDLIGKDKIIFANIAQILDFHKTLFLKEIEKCLEDYETAGNAFVKYERRLHTYYVKYCQNKPKSDFLMAQDDFEQFFAETKQKLGHKIALCDLLIKPVQRIMKYQLLMKDILKYTERAGDRTDILEKALQVMHVVPKACDDMMQVGRLQNFDGNLNAQGKLIYQGTVAISDNAPSQPFKGKDRRIFLFEQSVIIADCILPKKEFGNPTYIFKSQIMVNKMVLEANLPDEPLRFILKSNDPAQPNAFLAQANTVEEKDEWILKINSQLDQQKTLLAALVDPKRYQNQLAGSVNSLSLEETDKKTLFPRLMGKSKESSHSSSDASSSMHQNSSIQALPSKSNSSTKSSKLFGFGKKVNPANSNKSAAVSKLK</sequence>
<dbReference type="Gene3D" id="1.20.900.10">
    <property type="entry name" value="Dbl homology (DH) domain"/>
    <property type="match status" value="1"/>
</dbReference>
<dbReference type="InterPro" id="IPR000219">
    <property type="entry name" value="DH_dom"/>
</dbReference>
<dbReference type="PROSITE" id="PS50003">
    <property type="entry name" value="PH_DOMAIN"/>
    <property type="match status" value="1"/>
</dbReference>
<organism evidence="7 8">
    <name type="scientific">Acanthocheilonema viteae</name>
    <name type="common">Filarial nematode worm</name>
    <name type="synonym">Dipetalonema viteae</name>
    <dbReference type="NCBI Taxonomy" id="6277"/>
    <lineage>
        <taxon>Eukaryota</taxon>
        <taxon>Metazoa</taxon>
        <taxon>Ecdysozoa</taxon>
        <taxon>Nematoda</taxon>
        <taxon>Chromadorea</taxon>
        <taxon>Rhabditida</taxon>
        <taxon>Spirurina</taxon>
        <taxon>Spiruromorpha</taxon>
        <taxon>Filarioidea</taxon>
        <taxon>Onchocercidae</taxon>
        <taxon>Acanthocheilonema</taxon>
    </lineage>
</organism>
<name>A0A498SR46_ACAVI</name>
<evidence type="ECO:0000256" key="1">
    <source>
        <dbReference type="ARBA" id="ARBA00004496"/>
    </source>
</evidence>
<dbReference type="STRING" id="6277.A0A498SR46"/>
<keyword evidence="3" id="KW-0344">Guanine-nucleotide releasing factor</keyword>
<dbReference type="InterPro" id="IPR001849">
    <property type="entry name" value="PH_domain"/>
</dbReference>
<evidence type="ECO:0008006" key="9">
    <source>
        <dbReference type="Google" id="ProtNLM"/>
    </source>
</evidence>
<dbReference type="SMART" id="SM00325">
    <property type="entry name" value="RhoGEF"/>
    <property type="match status" value="1"/>
</dbReference>
<reference evidence="7 8" key="1">
    <citation type="submission" date="2018-08" db="EMBL/GenBank/DDBJ databases">
        <authorList>
            <person name="Laetsch R D."/>
            <person name="Stevens L."/>
            <person name="Kumar S."/>
            <person name="Blaxter L. M."/>
        </authorList>
    </citation>
    <scope>NUCLEOTIDE SEQUENCE [LARGE SCALE GENOMIC DNA]</scope>
</reference>
<feature type="domain" description="PH" evidence="5">
    <location>
        <begin position="428"/>
        <end position="536"/>
    </location>
</feature>
<dbReference type="PROSITE" id="PS50010">
    <property type="entry name" value="DH_2"/>
    <property type="match status" value="1"/>
</dbReference>
<dbReference type="FunFam" id="1.20.900.10:FF:000008">
    <property type="entry name" value="rho guanine nucleotide exchange factor 25"/>
    <property type="match status" value="1"/>
</dbReference>
<protein>
    <recommendedName>
        <fullName evidence="9">DH domain-containing protein</fullName>
    </recommendedName>
</protein>
<evidence type="ECO:0000256" key="3">
    <source>
        <dbReference type="ARBA" id="ARBA00022658"/>
    </source>
</evidence>
<dbReference type="AlphaFoldDB" id="A0A498SR46"/>
<accession>A0A498SR46</accession>
<evidence type="ECO:0000256" key="2">
    <source>
        <dbReference type="ARBA" id="ARBA00022490"/>
    </source>
</evidence>
<dbReference type="Proteomes" id="UP000276991">
    <property type="component" value="Unassembled WGS sequence"/>
</dbReference>
<dbReference type="GO" id="GO:0005737">
    <property type="term" value="C:cytoplasm"/>
    <property type="evidence" value="ECO:0007669"/>
    <property type="project" value="UniProtKB-SubCell"/>
</dbReference>
<dbReference type="Pfam" id="PF00621">
    <property type="entry name" value="RhoGEF"/>
    <property type="match status" value="1"/>
</dbReference>
<dbReference type="InterPro" id="IPR051336">
    <property type="entry name" value="RhoGEF_Guanine_NuclExch_SF"/>
</dbReference>
<dbReference type="SUPFAM" id="SSF48065">
    <property type="entry name" value="DBL homology domain (DH-domain)"/>
    <property type="match status" value="1"/>
</dbReference>
<dbReference type="InterPro" id="IPR055251">
    <property type="entry name" value="SOS1_NGEF_PH"/>
</dbReference>
<feature type="domain" description="DH" evidence="6">
    <location>
        <begin position="232"/>
        <end position="410"/>
    </location>
</feature>
<evidence type="ECO:0000259" key="5">
    <source>
        <dbReference type="PROSITE" id="PS50003"/>
    </source>
</evidence>
<feature type="non-terminal residue" evidence="7">
    <location>
        <position position="1"/>
    </location>
</feature>
<proteinExistence type="predicted"/>
<dbReference type="SMART" id="SM00233">
    <property type="entry name" value="PH"/>
    <property type="match status" value="1"/>
</dbReference>
<keyword evidence="2" id="KW-0963">Cytoplasm</keyword>
<dbReference type="CDD" id="cd00160">
    <property type="entry name" value="RhoGEF"/>
    <property type="match status" value="1"/>
</dbReference>
<keyword evidence="8" id="KW-1185">Reference proteome</keyword>
<feature type="compositionally biased region" description="Polar residues" evidence="4">
    <location>
        <begin position="63"/>
        <end position="80"/>
    </location>
</feature>
<dbReference type="Gene3D" id="2.30.29.30">
    <property type="entry name" value="Pleckstrin-homology domain (PH domain)/Phosphotyrosine-binding domain (PTB)"/>
    <property type="match status" value="1"/>
</dbReference>
<evidence type="ECO:0000313" key="8">
    <source>
        <dbReference type="Proteomes" id="UP000276991"/>
    </source>
</evidence>
<dbReference type="InterPro" id="IPR011993">
    <property type="entry name" value="PH-like_dom_sf"/>
</dbReference>
<dbReference type="SUPFAM" id="SSF50729">
    <property type="entry name" value="PH domain-like"/>
    <property type="match status" value="1"/>
</dbReference>
<dbReference type="PANTHER" id="PTHR22826:SF106">
    <property type="entry name" value="TRIO, ISOFORM A"/>
    <property type="match status" value="1"/>
</dbReference>
<dbReference type="InterPro" id="IPR035899">
    <property type="entry name" value="DBL_dom_sf"/>
</dbReference>
<dbReference type="PROSITE" id="PS00741">
    <property type="entry name" value="DH_1"/>
    <property type="match status" value="1"/>
</dbReference>
<evidence type="ECO:0000313" key="7">
    <source>
        <dbReference type="EMBL" id="VBB31633.1"/>
    </source>
</evidence>
<dbReference type="GO" id="GO:0035556">
    <property type="term" value="P:intracellular signal transduction"/>
    <property type="evidence" value="ECO:0007669"/>
    <property type="project" value="InterPro"/>
</dbReference>
<dbReference type="PANTHER" id="PTHR22826">
    <property type="entry name" value="RHO GUANINE EXCHANGE FACTOR-RELATED"/>
    <property type="match status" value="1"/>
</dbReference>
<gene>
    <name evidence="7" type="ORF">NAV_LOCUS6424</name>
</gene>
<feature type="region of interest" description="Disordered" evidence="4">
    <location>
        <begin position="53"/>
        <end position="83"/>
    </location>
</feature>
<evidence type="ECO:0000259" key="6">
    <source>
        <dbReference type="PROSITE" id="PS50010"/>
    </source>
</evidence>